<feature type="transmembrane region" description="Helical" evidence="8">
    <location>
        <begin position="241"/>
        <end position="262"/>
    </location>
</feature>
<dbReference type="STRING" id="571438.SAMN05192586_10319"/>
<gene>
    <name evidence="11" type="ORF">SAMN05192586_10319</name>
</gene>
<keyword evidence="6 8" id="KW-1133">Transmembrane helix</keyword>
<dbReference type="PANTHER" id="PTHR43553:SF11">
    <property type="entry name" value="ABC TRANSPORTER ATP-BINDING_PERMEASE PROTEIN YOJI"/>
    <property type="match status" value="1"/>
</dbReference>
<reference evidence="12" key="1">
    <citation type="submission" date="2016-10" db="EMBL/GenBank/DDBJ databases">
        <authorList>
            <person name="Varghese N."/>
            <person name="Submissions S."/>
        </authorList>
    </citation>
    <scope>NUCLEOTIDE SEQUENCE [LARGE SCALE GENOMIC DNA]</scope>
    <source>
        <strain evidence="12">KHC7</strain>
    </source>
</reference>
<evidence type="ECO:0000313" key="11">
    <source>
        <dbReference type="EMBL" id="SDF24557.1"/>
    </source>
</evidence>
<name>A0A1G7JHY9_9BACT</name>
<dbReference type="EMBL" id="FNBX01000003">
    <property type="protein sequence ID" value="SDF24557.1"/>
    <property type="molecule type" value="Genomic_DNA"/>
</dbReference>
<dbReference type="Proteomes" id="UP000199355">
    <property type="component" value="Unassembled WGS sequence"/>
</dbReference>
<dbReference type="SUPFAM" id="SSF52540">
    <property type="entry name" value="P-loop containing nucleoside triphosphate hydrolases"/>
    <property type="match status" value="1"/>
</dbReference>
<dbReference type="PROSITE" id="PS00211">
    <property type="entry name" value="ABC_TRANSPORTER_1"/>
    <property type="match status" value="1"/>
</dbReference>
<dbReference type="PROSITE" id="PS50893">
    <property type="entry name" value="ABC_TRANSPORTER_2"/>
    <property type="match status" value="1"/>
</dbReference>
<keyword evidence="4" id="KW-0547">Nucleotide-binding</keyword>
<feature type="transmembrane region" description="Helical" evidence="8">
    <location>
        <begin position="129"/>
        <end position="148"/>
    </location>
</feature>
<dbReference type="Pfam" id="PF00005">
    <property type="entry name" value="ABC_tran"/>
    <property type="match status" value="1"/>
</dbReference>
<evidence type="ECO:0000256" key="2">
    <source>
        <dbReference type="ARBA" id="ARBA00022448"/>
    </source>
</evidence>
<feature type="domain" description="ABC transporter" evidence="9">
    <location>
        <begin position="348"/>
        <end position="561"/>
    </location>
</feature>
<keyword evidence="3 8" id="KW-0812">Transmembrane</keyword>
<feature type="transmembrane region" description="Helical" evidence="8">
    <location>
        <begin position="274"/>
        <end position="297"/>
    </location>
</feature>
<evidence type="ECO:0000256" key="6">
    <source>
        <dbReference type="ARBA" id="ARBA00022989"/>
    </source>
</evidence>
<keyword evidence="2" id="KW-0813">Transport</keyword>
<protein>
    <submittedName>
        <fullName evidence="11">Putative ATP-binding cassette transporter</fullName>
    </submittedName>
</protein>
<evidence type="ECO:0000259" key="9">
    <source>
        <dbReference type="PROSITE" id="PS50893"/>
    </source>
</evidence>
<feature type="transmembrane region" description="Helical" evidence="8">
    <location>
        <begin position="21"/>
        <end position="42"/>
    </location>
</feature>
<dbReference type="PROSITE" id="PS50929">
    <property type="entry name" value="ABC_TM1F"/>
    <property type="match status" value="1"/>
</dbReference>
<dbReference type="InterPro" id="IPR050095">
    <property type="entry name" value="ECF_ABC_transporter_ATP-bd"/>
</dbReference>
<keyword evidence="7 8" id="KW-0472">Membrane</keyword>
<evidence type="ECO:0000256" key="3">
    <source>
        <dbReference type="ARBA" id="ARBA00022692"/>
    </source>
</evidence>
<dbReference type="InterPro" id="IPR036640">
    <property type="entry name" value="ABC1_TM_sf"/>
</dbReference>
<comment type="subcellular location">
    <subcellularLocation>
        <location evidence="1">Cell membrane</location>
        <topology evidence="1">Multi-pass membrane protein</topology>
    </subcellularLocation>
</comment>
<dbReference type="InterPro" id="IPR003439">
    <property type="entry name" value="ABC_transporter-like_ATP-bd"/>
</dbReference>
<dbReference type="InterPro" id="IPR011527">
    <property type="entry name" value="ABC1_TM_dom"/>
</dbReference>
<evidence type="ECO:0000256" key="8">
    <source>
        <dbReference type="SAM" id="Phobius"/>
    </source>
</evidence>
<evidence type="ECO:0000256" key="7">
    <source>
        <dbReference type="ARBA" id="ARBA00023136"/>
    </source>
</evidence>
<dbReference type="Gene3D" id="3.40.50.300">
    <property type="entry name" value="P-loop containing nucleotide triphosphate hydrolases"/>
    <property type="match status" value="1"/>
</dbReference>
<dbReference type="GO" id="GO:0005524">
    <property type="term" value="F:ATP binding"/>
    <property type="evidence" value="ECO:0007669"/>
    <property type="project" value="UniProtKB-KW"/>
</dbReference>
<dbReference type="GO" id="GO:0043190">
    <property type="term" value="C:ATP-binding cassette (ABC) transporter complex"/>
    <property type="evidence" value="ECO:0007669"/>
    <property type="project" value="TreeGrafter"/>
</dbReference>
<dbReference type="PANTHER" id="PTHR43553">
    <property type="entry name" value="HEAVY METAL TRANSPORTER"/>
    <property type="match status" value="1"/>
</dbReference>
<dbReference type="GO" id="GO:0016887">
    <property type="term" value="F:ATP hydrolysis activity"/>
    <property type="evidence" value="ECO:0007669"/>
    <property type="project" value="InterPro"/>
</dbReference>
<feature type="transmembrane region" description="Helical" evidence="8">
    <location>
        <begin position="54"/>
        <end position="73"/>
    </location>
</feature>
<dbReference type="Gene3D" id="1.20.1560.10">
    <property type="entry name" value="ABC transporter type 1, transmembrane domain"/>
    <property type="match status" value="1"/>
</dbReference>
<dbReference type="RefSeq" id="WP_092152789.1">
    <property type="nucleotide sequence ID" value="NZ_FNBX01000003.1"/>
</dbReference>
<sequence>MLHVNDSLFLKLVRDQAGDEGGRLTAACLASGVMQGLAVFAVLQGLQELSDDGLRLHTFLGFLAALGGFYFLFRYITGRSAQLALRGVMRWRMRIASKLRGISLPGYEALDQNRIQAALLDGREMVVEAARMLTAAAANTVMLVLAFLKMGTVSLSGTVGVFLILGLGLWIFLRLIRSVQEHMGPALRADQRFSASLRDLYAGFSQLKMHKPKTTELFGEQIIPDLDKASRARDATERRHALGISFFAMFNLLILGLVLFLMPGILGLSSDDAATLLVLCMFSLSPLMSLVTFVPLLTKVELSLRELAEVEAMVDAAAEPFEAQGVSARWQQPDPATPPFHSLSLHQVRFDYHDRHGARLFGIVAEDFSLRRGEMVFIRGGNGSGKSTFLKVLAGLYASQDGKILLNGIPLADVDMAAYRNLFTVLPTEYHLFARPLGLGNDVTRFTAALRAVRLENKVRLLADGAFSTLDLSAGQRKRLALACALAEGREVFLFDEVAADFDPGFRKYFYEELLPDLIRRGGTVLAISHDDRYFHVADRVLTMSEGRFVAEPAALPEGTA</sequence>
<keyword evidence="12" id="KW-1185">Reference proteome</keyword>
<proteinExistence type="predicted"/>
<evidence type="ECO:0000313" key="12">
    <source>
        <dbReference type="Proteomes" id="UP000199355"/>
    </source>
</evidence>
<feature type="transmembrane region" description="Helical" evidence="8">
    <location>
        <begin position="154"/>
        <end position="173"/>
    </location>
</feature>
<evidence type="ECO:0000256" key="4">
    <source>
        <dbReference type="ARBA" id="ARBA00022741"/>
    </source>
</evidence>
<dbReference type="SMART" id="SM00382">
    <property type="entry name" value="AAA"/>
    <property type="match status" value="1"/>
</dbReference>
<keyword evidence="5 11" id="KW-0067">ATP-binding</keyword>
<evidence type="ECO:0000256" key="1">
    <source>
        <dbReference type="ARBA" id="ARBA00004651"/>
    </source>
</evidence>
<evidence type="ECO:0000259" key="10">
    <source>
        <dbReference type="PROSITE" id="PS50929"/>
    </source>
</evidence>
<dbReference type="InterPro" id="IPR027417">
    <property type="entry name" value="P-loop_NTPase"/>
</dbReference>
<evidence type="ECO:0000256" key="5">
    <source>
        <dbReference type="ARBA" id="ARBA00022840"/>
    </source>
</evidence>
<dbReference type="SUPFAM" id="SSF90123">
    <property type="entry name" value="ABC transporter transmembrane region"/>
    <property type="match status" value="1"/>
</dbReference>
<dbReference type="InterPro" id="IPR003593">
    <property type="entry name" value="AAA+_ATPase"/>
</dbReference>
<accession>A0A1G7JHY9</accession>
<dbReference type="InterPro" id="IPR017871">
    <property type="entry name" value="ABC_transporter-like_CS"/>
</dbReference>
<dbReference type="OrthoDB" id="9760776at2"/>
<organism evidence="11 12">
    <name type="scientific">Desulfovibrio legallii</name>
    <dbReference type="NCBI Taxonomy" id="571438"/>
    <lineage>
        <taxon>Bacteria</taxon>
        <taxon>Pseudomonadati</taxon>
        <taxon>Thermodesulfobacteriota</taxon>
        <taxon>Desulfovibrionia</taxon>
        <taxon>Desulfovibrionales</taxon>
        <taxon>Desulfovibrionaceae</taxon>
        <taxon>Desulfovibrio</taxon>
    </lineage>
</organism>
<feature type="domain" description="ABC transmembrane type-1" evidence="10">
    <location>
        <begin position="50"/>
        <end position="299"/>
    </location>
</feature>
<dbReference type="AlphaFoldDB" id="A0A1G7JHY9"/>
<dbReference type="GO" id="GO:0140359">
    <property type="term" value="F:ABC-type transporter activity"/>
    <property type="evidence" value="ECO:0007669"/>
    <property type="project" value="InterPro"/>
</dbReference>